<dbReference type="SUPFAM" id="SSF143011">
    <property type="entry name" value="RelE-like"/>
    <property type="match status" value="1"/>
</dbReference>
<dbReference type="RefSeq" id="WP_187069844.1">
    <property type="nucleotide sequence ID" value="NZ_JACRYL010000002.1"/>
</dbReference>
<comment type="caution">
    <text evidence="1">The sequence shown here is derived from an EMBL/GenBank/DDBJ whole genome shotgun (WGS) entry which is preliminary data.</text>
</comment>
<reference evidence="1 2" key="1">
    <citation type="submission" date="2020-08" db="EMBL/GenBank/DDBJ databases">
        <authorList>
            <person name="Sun Q."/>
            <person name="Inoue M."/>
        </authorList>
    </citation>
    <scope>NUCLEOTIDE SEQUENCE [LARGE SCALE GENOMIC DNA]</scope>
    <source>
        <strain evidence="1 2">CCM 8938</strain>
    </source>
</reference>
<accession>A0ABR7KMR2</accession>
<dbReference type="Proteomes" id="UP000652755">
    <property type="component" value="Unassembled WGS sequence"/>
</dbReference>
<proteinExistence type="predicted"/>
<dbReference type="InterPro" id="IPR035093">
    <property type="entry name" value="RelE/ParE_toxin_dom_sf"/>
</dbReference>
<evidence type="ECO:0000313" key="1">
    <source>
        <dbReference type="EMBL" id="MBC6109364.1"/>
    </source>
</evidence>
<gene>
    <name evidence="1" type="ORF">H7U22_02910</name>
</gene>
<dbReference type="Pfam" id="PF05015">
    <property type="entry name" value="HigB-like_toxin"/>
    <property type="match status" value="1"/>
</dbReference>
<protein>
    <submittedName>
        <fullName evidence="1">Type II toxin-antitoxin system RelE/ParE family toxin</fullName>
    </submittedName>
</protein>
<sequence length="94" mass="11186">MIKTIAHKGLKAYWNKGDESKIRPDMLPKIRFILDLLNDVYFVPKDFEPFRNLRIHPLKGDLKDYWSLDVTGNFRIIFRFENGNAYDLSLEDTH</sequence>
<dbReference type="InterPro" id="IPR007711">
    <property type="entry name" value="HigB-1"/>
</dbReference>
<keyword evidence="2" id="KW-1185">Reference proteome</keyword>
<name>A0ABR7KMR2_9SPHI</name>
<dbReference type="Gene3D" id="3.30.2310.20">
    <property type="entry name" value="RelE-like"/>
    <property type="match status" value="1"/>
</dbReference>
<organism evidence="1 2">
    <name type="scientific">Pedobacter fastidiosus</name>
    <dbReference type="NCBI Taxonomy" id="2765361"/>
    <lineage>
        <taxon>Bacteria</taxon>
        <taxon>Pseudomonadati</taxon>
        <taxon>Bacteroidota</taxon>
        <taxon>Sphingobacteriia</taxon>
        <taxon>Sphingobacteriales</taxon>
        <taxon>Sphingobacteriaceae</taxon>
        <taxon>Pedobacter</taxon>
    </lineage>
</organism>
<evidence type="ECO:0000313" key="2">
    <source>
        <dbReference type="Proteomes" id="UP000652755"/>
    </source>
</evidence>
<dbReference type="EMBL" id="JACRYL010000002">
    <property type="protein sequence ID" value="MBC6109364.1"/>
    <property type="molecule type" value="Genomic_DNA"/>
</dbReference>